<name>A0ABW6RVS7_9NOCA</name>
<evidence type="ECO:0000313" key="2">
    <source>
        <dbReference type="Proteomes" id="UP001601992"/>
    </source>
</evidence>
<reference evidence="1 2" key="1">
    <citation type="submission" date="2024-10" db="EMBL/GenBank/DDBJ databases">
        <title>The Natural Products Discovery Center: Release of the First 8490 Sequenced Strains for Exploring Actinobacteria Biosynthetic Diversity.</title>
        <authorList>
            <person name="Kalkreuter E."/>
            <person name="Kautsar S.A."/>
            <person name="Yang D."/>
            <person name="Bader C.D."/>
            <person name="Teijaro C.N."/>
            <person name="Fluegel L."/>
            <person name="Davis C.M."/>
            <person name="Simpson J.R."/>
            <person name="Lauterbach L."/>
            <person name="Steele A.D."/>
            <person name="Gui C."/>
            <person name="Meng S."/>
            <person name="Li G."/>
            <person name="Viehrig K."/>
            <person name="Ye F."/>
            <person name="Su P."/>
            <person name="Kiefer A.F."/>
            <person name="Nichols A."/>
            <person name="Cepeda A.J."/>
            <person name="Yan W."/>
            <person name="Fan B."/>
            <person name="Jiang Y."/>
            <person name="Adhikari A."/>
            <person name="Zheng C.-J."/>
            <person name="Schuster L."/>
            <person name="Cowan T.M."/>
            <person name="Smanski M.J."/>
            <person name="Chevrette M.G."/>
            <person name="De Carvalho L.P.S."/>
            <person name="Shen B."/>
        </authorList>
    </citation>
    <scope>NUCLEOTIDE SEQUENCE [LARGE SCALE GENOMIC DNA]</scope>
    <source>
        <strain evidence="1 2">NPDC002593</strain>
    </source>
</reference>
<keyword evidence="2" id="KW-1185">Reference proteome</keyword>
<accession>A0ABW6RVS7</accession>
<protein>
    <submittedName>
        <fullName evidence="1">Uncharacterized protein</fullName>
    </submittedName>
</protein>
<evidence type="ECO:0000313" key="1">
    <source>
        <dbReference type="EMBL" id="MFF3567066.1"/>
    </source>
</evidence>
<dbReference type="Proteomes" id="UP001601992">
    <property type="component" value="Unassembled WGS sequence"/>
</dbReference>
<dbReference type="RefSeq" id="WP_040826075.1">
    <property type="nucleotide sequence ID" value="NZ_JBIAQY010000002.1"/>
</dbReference>
<gene>
    <name evidence="1" type="ORF">ACFYXQ_04720</name>
</gene>
<dbReference type="EMBL" id="JBIAQY010000002">
    <property type="protein sequence ID" value="MFF3567066.1"/>
    <property type="molecule type" value="Genomic_DNA"/>
</dbReference>
<sequence>MTNRDEPPTTPTQFPPLLIRAIALTARATTQGYRLVRQNPTPYKWQLLDITDNTPIHTADTLEEIETWLDT</sequence>
<comment type="caution">
    <text evidence="1">The sequence shown here is derived from an EMBL/GenBank/DDBJ whole genome shotgun (WGS) entry which is preliminary data.</text>
</comment>
<proteinExistence type="predicted"/>
<organism evidence="1 2">
    <name type="scientific">Nocardia jiangxiensis</name>
    <dbReference type="NCBI Taxonomy" id="282685"/>
    <lineage>
        <taxon>Bacteria</taxon>
        <taxon>Bacillati</taxon>
        <taxon>Actinomycetota</taxon>
        <taxon>Actinomycetes</taxon>
        <taxon>Mycobacteriales</taxon>
        <taxon>Nocardiaceae</taxon>
        <taxon>Nocardia</taxon>
    </lineage>
</organism>